<dbReference type="AlphaFoldDB" id="A0A2C6AZZ7"/>
<dbReference type="PANTHER" id="PTHR30419:SF25">
    <property type="entry name" value="HTH-TYPE TRANSCRIPTIONAL REGULATOR YTLI"/>
    <property type="match status" value="1"/>
</dbReference>
<gene>
    <name evidence="6" type="ORF">CA840_07610</name>
</gene>
<feature type="domain" description="HTH lysR-type" evidence="5">
    <location>
        <begin position="1"/>
        <end position="56"/>
    </location>
</feature>
<dbReference type="GO" id="GO:0003677">
    <property type="term" value="F:DNA binding"/>
    <property type="evidence" value="ECO:0007669"/>
    <property type="project" value="UniProtKB-KW"/>
</dbReference>
<evidence type="ECO:0000313" key="7">
    <source>
        <dbReference type="Proteomes" id="UP000225199"/>
    </source>
</evidence>
<dbReference type="PRINTS" id="PR00039">
    <property type="entry name" value="HTHLYSR"/>
</dbReference>
<evidence type="ECO:0000313" key="6">
    <source>
        <dbReference type="EMBL" id="PHH97174.1"/>
    </source>
</evidence>
<evidence type="ECO:0000256" key="3">
    <source>
        <dbReference type="ARBA" id="ARBA00023125"/>
    </source>
</evidence>
<dbReference type="Proteomes" id="UP000225199">
    <property type="component" value="Unassembled WGS sequence"/>
</dbReference>
<protein>
    <submittedName>
        <fullName evidence="6">LysR family transcriptional regulator</fullName>
    </submittedName>
</protein>
<dbReference type="Pfam" id="PF03466">
    <property type="entry name" value="LysR_substrate"/>
    <property type="match status" value="1"/>
</dbReference>
<evidence type="ECO:0000256" key="2">
    <source>
        <dbReference type="ARBA" id="ARBA00023015"/>
    </source>
</evidence>
<dbReference type="InterPro" id="IPR005119">
    <property type="entry name" value="LysR_subst-bd"/>
</dbReference>
<dbReference type="Pfam" id="PF00126">
    <property type="entry name" value="HTH_1"/>
    <property type="match status" value="1"/>
</dbReference>
<dbReference type="GO" id="GO:0005829">
    <property type="term" value="C:cytosol"/>
    <property type="evidence" value="ECO:0007669"/>
    <property type="project" value="TreeGrafter"/>
</dbReference>
<evidence type="ECO:0000256" key="1">
    <source>
        <dbReference type="ARBA" id="ARBA00009437"/>
    </source>
</evidence>
<dbReference type="InterPro" id="IPR050950">
    <property type="entry name" value="HTH-type_LysR_regulators"/>
</dbReference>
<comment type="similarity">
    <text evidence="1">Belongs to the LysR transcriptional regulatory family.</text>
</comment>
<keyword evidence="2" id="KW-0805">Transcription regulation</keyword>
<evidence type="ECO:0000256" key="4">
    <source>
        <dbReference type="ARBA" id="ARBA00023163"/>
    </source>
</evidence>
<proteinExistence type="inferred from homology"/>
<dbReference type="EMBL" id="NIRJ01000001">
    <property type="protein sequence ID" value="PHH97174.1"/>
    <property type="molecule type" value="Genomic_DNA"/>
</dbReference>
<dbReference type="InterPro" id="IPR036390">
    <property type="entry name" value="WH_DNA-bd_sf"/>
</dbReference>
<accession>A0A2C6AZZ7</accession>
<dbReference type="PANTHER" id="PTHR30419">
    <property type="entry name" value="HTH-TYPE TRANSCRIPTIONAL REGULATOR YBHD"/>
    <property type="match status" value="1"/>
</dbReference>
<reference evidence="6 7" key="1">
    <citation type="submission" date="2017-06" db="EMBL/GenBank/DDBJ databases">
        <title>Draft genome sequence of Fusobacterium nucleatum subsp. polymorphum KCOM 1002 (=ChDC F175).</title>
        <authorList>
            <person name="Kook J.-K."/>
            <person name="Park S.-N."/>
            <person name="Lim Y.K."/>
            <person name="Roh H."/>
        </authorList>
    </citation>
    <scope>NUCLEOTIDE SEQUENCE [LARGE SCALE GENOMIC DNA]</scope>
    <source>
        <strain evidence="7">KCOM 1002 (ChDC F175)</strain>
    </source>
</reference>
<dbReference type="RefSeq" id="WP_098979037.1">
    <property type="nucleotide sequence ID" value="NZ_NIRJ01000001.1"/>
</dbReference>
<dbReference type="InterPro" id="IPR036388">
    <property type="entry name" value="WH-like_DNA-bd_sf"/>
</dbReference>
<dbReference type="SUPFAM" id="SSF46785">
    <property type="entry name" value="Winged helix' DNA-binding domain"/>
    <property type="match status" value="1"/>
</dbReference>
<dbReference type="Gene3D" id="1.10.10.10">
    <property type="entry name" value="Winged helix-like DNA-binding domain superfamily/Winged helix DNA-binding domain"/>
    <property type="match status" value="1"/>
</dbReference>
<dbReference type="Gene3D" id="3.40.190.290">
    <property type="match status" value="1"/>
</dbReference>
<comment type="caution">
    <text evidence="6">The sequence shown here is derived from an EMBL/GenBank/DDBJ whole genome shotgun (WGS) entry which is preliminary data.</text>
</comment>
<evidence type="ECO:0000259" key="5">
    <source>
        <dbReference type="PROSITE" id="PS50931"/>
    </source>
</evidence>
<organism evidence="6 7">
    <name type="scientific">Fusobacterium nucleatum subsp. polymorphum</name>
    <name type="common">Fusobacterium polymorphum</name>
    <dbReference type="NCBI Taxonomy" id="76857"/>
    <lineage>
        <taxon>Bacteria</taxon>
        <taxon>Fusobacteriati</taxon>
        <taxon>Fusobacteriota</taxon>
        <taxon>Fusobacteriia</taxon>
        <taxon>Fusobacteriales</taxon>
        <taxon>Fusobacteriaceae</taxon>
        <taxon>Fusobacterium</taxon>
    </lineage>
</organism>
<dbReference type="CDD" id="cd05466">
    <property type="entry name" value="PBP2_LTTR_substrate"/>
    <property type="match status" value="1"/>
</dbReference>
<sequence>MKQNYKIFLLVAEELSYSKAAKKAYVTQQCVSNHIQRLEKELNTKLFSKKTSIQLTEAGKILYNAIKNMEIISNNATKSIREISAGTKGSFTMGISTSRAKIILPNVLKKYHKYFPDIEISFYVNDTSILEKKLLDGEIDLFLGINTSQNENFKHTFLLNDSMHLIISKSLFQNYFATKDLEKFKSGVDLINFSEVPFTLYYETGALNLIIKQHLLFEGIKFNKIPYYISDCDTQIHLCQSGITAAIVPKMLSLNLKEYNLECKSEDEVYIFPINNFNYPLRIDLVNNVNVEQPFYINSFYQIVKEEIEKLMNL</sequence>
<keyword evidence="3" id="KW-0238">DNA-binding</keyword>
<name>A0A2C6AZZ7_FUSNP</name>
<dbReference type="SUPFAM" id="SSF53850">
    <property type="entry name" value="Periplasmic binding protein-like II"/>
    <property type="match status" value="1"/>
</dbReference>
<keyword evidence="4" id="KW-0804">Transcription</keyword>
<dbReference type="PROSITE" id="PS50931">
    <property type="entry name" value="HTH_LYSR"/>
    <property type="match status" value="1"/>
</dbReference>
<dbReference type="GO" id="GO:0003700">
    <property type="term" value="F:DNA-binding transcription factor activity"/>
    <property type="evidence" value="ECO:0007669"/>
    <property type="project" value="InterPro"/>
</dbReference>
<dbReference type="InterPro" id="IPR000847">
    <property type="entry name" value="LysR_HTH_N"/>
</dbReference>